<dbReference type="AlphaFoldDB" id="G0RZ32"/>
<dbReference type="HOGENOM" id="CLU_024198_0_0_1"/>
<dbReference type="OrthoDB" id="4763081at2759"/>
<organism evidence="3">
    <name type="scientific">Chaetomium thermophilum (strain DSM 1495 / CBS 144.50 / IMI 039719)</name>
    <name type="common">Thermochaetoides thermophila</name>
    <dbReference type="NCBI Taxonomy" id="759272"/>
    <lineage>
        <taxon>Eukaryota</taxon>
        <taxon>Fungi</taxon>
        <taxon>Dikarya</taxon>
        <taxon>Ascomycota</taxon>
        <taxon>Pezizomycotina</taxon>
        <taxon>Sordariomycetes</taxon>
        <taxon>Sordariomycetidae</taxon>
        <taxon>Sordariales</taxon>
        <taxon>Chaetomiaceae</taxon>
        <taxon>Thermochaetoides</taxon>
    </lineage>
</organism>
<keyword evidence="3" id="KW-1185">Reference proteome</keyword>
<feature type="region of interest" description="Disordered" evidence="1">
    <location>
        <begin position="24"/>
        <end position="43"/>
    </location>
</feature>
<proteinExistence type="predicted"/>
<reference evidence="2 3" key="1">
    <citation type="journal article" date="2011" name="Cell">
        <title>Insight into structure and assembly of the nuclear pore complex by utilizing the genome of a eukaryotic thermophile.</title>
        <authorList>
            <person name="Amlacher S."/>
            <person name="Sarges P."/>
            <person name="Flemming D."/>
            <person name="van Noort V."/>
            <person name="Kunze R."/>
            <person name="Devos D.P."/>
            <person name="Arumugam M."/>
            <person name="Bork P."/>
            <person name="Hurt E."/>
        </authorList>
    </citation>
    <scope>NUCLEOTIDE SEQUENCE [LARGE SCALE GENOMIC DNA]</scope>
    <source>
        <strain evidence="3">DSM 1495 / CBS 144.50 / IMI 039719</strain>
    </source>
</reference>
<protein>
    <submittedName>
        <fullName evidence="2">Uncharacterized protein</fullName>
    </submittedName>
</protein>
<name>G0RZ32_CHATD</name>
<dbReference type="OMA" id="PSCEEGH"/>
<dbReference type="STRING" id="759272.G0RZ32"/>
<gene>
    <name evidence="2" type="ORF">CTHT_0001530</name>
</gene>
<dbReference type="EMBL" id="GL988032">
    <property type="protein sequence ID" value="EGS23460.1"/>
    <property type="molecule type" value="Genomic_DNA"/>
</dbReference>
<evidence type="ECO:0000313" key="2">
    <source>
        <dbReference type="EMBL" id="EGS23460.1"/>
    </source>
</evidence>
<evidence type="ECO:0000256" key="1">
    <source>
        <dbReference type="SAM" id="MobiDB-lite"/>
    </source>
</evidence>
<accession>G0RZ32</accession>
<sequence length="575" mass="66305">METQNSAWQTTVIFRRLRLLRSSSPPPHPRWRPGQGDDDSDPPHGVYAYTDPFKIQYKSTNHGTRYKLPTIYGGIPCVTPRCGKCTSAFPELLLFHEECFCLYREKHRTPDFLEYLWEFAAFKHPWRGAPPLDFLMHPEINKGLLKIVANRCGLSILMQLTKELFDKIYGYFSETEFWRYLRVFHSIRVITSTWKARMRAFSLQNIVSWERGGKLECVDSKNSRTRNTYWRITVDRHGIQKIERLLERPEYRATYSDQYAYVLEKEMSISEVEAQIKDGQLRLKRPKDWHWAAVSNINCALLRAVDLAQVRGLTFFFEWPGYRLVGIHAHHTASSCALKTANTFPWEQRGRLTWVYVPVPKADRLIAVDAISFPQEMAGIHGSQRTVSLPLEGRDFHFLAAYPRLSSEEDLTGLSLSHSPHKLPLLPSKFTTLPNNTTPALVSGTFYSWAPLQNVVSAQVFSHPSNNLVQGILLTYRDGTSRCVGQCRLHVDPSITYTNPQSLLCLRKKVIVHTNHIGRTVKEEGCVIEFVDVSVAEFRRQIREDGGTLREKYVEKEKRTSKSYSNISRPLIPQK</sequence>
<dbReference type="KEGG" id="cthr:CTHT_0001530"/>
<dbReference type="Proteomes" id="UP000008066">
    <property type="component" value="Unassembled WGS sequence"/>
</dbReference>
<dbReference type="GeneID" id="18254191"/>
<dbReference type="RefSeq" id="XP_006690702.1">
    <property type="nucleotide sequence ID" value="XM_006690639.1"/>
</dbReference>
<evidence type="ECO:0000313" key="3">
    <source>
        <dbReference type="Proteomes" id="UP000008066"/>
    </source>
</evidence>
<dbReference type="eggNOG" id="ENOG502RVWB">
    <property type="taxonomic scope" value="Eukaryota"/>
</dbReference>